<proteinExistence type="predicted"/>
<keyword evidence="1" id="KW-0677">Repeat</keyword>
<dbReference type="AlphaFoldDB" id="A0ABD2QJA8"/>
<evidence type="ECO:0000313" key="5">
    <source>
        <dbReference type="Proteomes" id="UP001626550"/>
    </source>
</evidence>
<dbReference type="PANTHER" id="PTHR11915">
    <property type="entry name" value="SPECTRIN/FILAMIN RELATED CYTOSKELETAL PROTEIN"/>
    <property type="match status" value="1"/>
</dbReference>
<gene>
    <name evidence="4" type="ORF">Ciccas_001791</name>
</gene>
<dbReference type="EMBL" id="JBJKFK010000127">
    <property type="protein sequence ID" value="KAL3319535.1"/>
    <property type="molecule type" value="Genomic_DNA"/>
</dbReference>
<dbReference type="FunFam" id="1.10.418.10:FF:000089">
    <property type="entry name" value="Spectrin beta chain"/>
    <property type="match status" value="1"/>
</dbReference>
<keyword evidence="5" id="KW-1185">Reference proteome</keyword>
<dbReference type="Pfam" id="PF00307">
    <property type="entry name" value="CH"/>
    <property type="match status" value="2"/>
</dbReference>
<evidence type="ECO:0000256" key="1">
    <source>
        <dbReference type="ARBA" id="ARBA00022737"/>
    </source>
</evidence>
<accession>A0ABD2QJA8</accession>
<dbReference type="InterPro" id="IPR001589">
    <property type="entry name" value="Actinin_actin-bd_CS"/>
</dbReference>
<evidence type="ECO:0000256" key="2">
    <source>
        <dbReference type="ARBA" id="ARBA00023203"/>
    </source>
</evidence>
<keyword evidence="2" id="KW-0009">Actin-binding</keyword>
<dbReference type="PROSITE" id="PS00020">
    <property type="entry name" value="ACTININ_2"/>
    <property type="match status" value="1"/>
</dbReference>
<protein>
    <recommendedName>
        <fullName evidence="3">Calponin-homology (CH) domain-containing protein</fullName>
    </recommendedName>
</protein>
<organism evidence="4 5">
    <name type="scientific">Cichlidogyrus casuarinus</name>
    <dbReference type="NCBI Taxonomy" id="1844966"/>
    <lineage>
        <taxon>Eukaryota</taxon>
        <taxon>Metazoa</taxon>
        <taxon>Spiralia</taxon>
        <taxon>Lophotrochozoa</taxon>
        <taxon>Platyhelminthes</taxon>
        <taxon>Monogenea</taxon>
        <taxon>Monopisthocotylea</taxon>
        <taxon>Dactylogyridea</taxon>
        <taxon>Ancyrocephalidae</taxon>
        <taxon>Cichlidogyrus</taxon>
    </lineage>
</organism>
<dbReference type="SMART" id="SM00033">
    <property type="entry name" value="CH"/>
    <property type="match status" value="2"/>
</dbReference>
<dbReference type="InterPro" id="IPR001715">
    <property type="entry name" value="CH_dom"/>
</dbReference>
<evidence type="ECO:0000313" key="4">
    <source>
        <dbReference type="EMBL" id="KAL3319535.1"/>
    </source>
</evidence>
<dbReference type="Gene3D" id="1.20.58.60">
    <property type="match status" value="1"/>
</dbReference>
<dbReference type="Gene3D" id="1.10.418.10">
    <property type="entry name" value="Calponin-like domain"/>
    <property type="match status" value="2"/>
</dbReference>
<evidence type="ECO:0000259" key="3">
    <source>
        <dbReference type="PROSITE" id="PS50021"/>
    </source>
</evidence>
<feature type="domain" description="Calponin-homology (CH)" evidence="3">
    <location>
        <begin position="21"/>
        <end position="124"/>
    </location>
</feature>
<comment type="caution">
    <text evidence="4">The sequence shown here is derived from an EMBL/GenBank/DDBJ whole genome shotgun (WGS) entry which is preliminary data.</text>
</comment>
<dbReference type="PROSITE" id="PS00019">
    <property type="entry name" value="ACTININ_1"/>
    <property type="match status" value="1"/>
</dbReference>
<dbReference type="Proteomes" id="UP001626550">
    <property type="component" value="Unassembled WGS sequence"/>
</dbReference>
<dbReference type="PROSITE" id="PS50021">
    <property type="entry name" value="CH"/>
    <property type="match status" value="2"/>
</dbReference>
<dbReference type="SUPFAM" id="SSF47576">
    <property type="entry name" value="Calponin-homology domain, CH-domain"/>
    <property type="match status" value="1"/>
</dbReference>
<name>A0ABD2QJA8_9PLAT</name>
<dbReference type="InterPro" id="IPR036872">
    <property type="entry name" value="CH_dom_sf"/>
</dbReference>
<feature type="domain" description="Calponin-homology (CH)" evidence="3">
    <location>
        <begin position="146"/>
        <end position="250"/>
    </location>
</feature>
<dbReference type="GO" id="GO:0003779">
    <property type="term" value="F:actin binding"/>
    <property type="evidence" value="ECO:0007669"/>
    <property type="project" value="UniProtKB-KW"/>
</dbReference>
<sequence>MPMEEVDPQSRIKHLQEIHSASQKKTFTKWVNFHLSKVSLVIQDLYADLCDGIRLIRLVEVIANIKLHPPNKGILRVQKIENVNTALRYLMTQVVLQNIAAEDIVDGNERLILGLIWTIILRFQIQELEFSDQSQANSNKTATKWTSVKESLLLWCQRETKTYDVKIDNFHSSWNDGKAFTALIHSHTPDSFDYQATVEKEPVQMLNIVFTEAEKTFSVPKLLDPEDVLVPKPDEKSILTYLSAVYGSFSRLHLESTCTKRTVKVIDKAMEAHKQITAFELRTAELLKWIETKTAELANPDHQWPDTPDALSQFMTNFARYQSVEKQEKSVS</sequence>
<reference evidence="4 5" key="1">
    <citation type="submission" date="2024-11" db="EMBL/GenBank/DDBJ databases">
        <title>Adaptive evolution of stress response genes in parasites aligns with host niche diversity.</title>
        <authorList>
            <person name="Hahn C."/>
            <person name="Resl P."/>
        </authorList>
    </citation>
    <scope>NUCLEOTIDE SEQUENCE [LARGE SCALE GENOMIC DNA]</scope>
    <source>
        <strain evidence="4">EGGRZ-B1_66</strain>
        <tissue evidence="4">Body</tissue>
    </source>
</reference>